<dbReference type="AlphaFoldDB" id="A0A836B135"/>
<feature type="compositionally biased region" description="Gly residues" evidence="1">
    <location>
        <begin position="253"/>
        <end position="288"/>
    </location>
</feature>
<protein>
    <submittedName>
        <fullName evidence="2">Uncharacterized protein</fullName>
    </submittedName>
</protein>
<feature type="compositionally biased region" description="Low complexity" evidence="1">
    <location>
        <begin position="102"/>
        <end position="114"/>
    </location>
</feature>
<reference evidence="2" key="1">
    <citation type="journal article" date="2020" name="bioRxiv">
        <title>Comparative genomics of Chlamydomonas.</title>
        <authorList>
            <person name="Craig R.J."/>
            <person name="Hasan A.R."/>
            <person name="Ness R.W."/>
            <person name="Keightley P.D."/>
        </authorList>
    </citation>
    <scope>NUCLEOTIDE SEQUENCE</scope>
    <source>
        <strain evidence="2">SAG 7.73</strain>
    </source>
</reference>
<evidence type="ECO:0000313" key="3">
    <source>
        <dbReference type="Proteomes" id="UP000650467"/>
    </source>
</evidence>
<feature type="compositionally biased region" description="Low complexity" evidence="1">
    <location>
        <begin position="54"/>
        <end position="64"/>
    </location>
</feature>
<organism evidence="2 3">
    <name type="scientific">Chlamydomonas incerta</name>
    <dbReference type="NCBI Taxonomy" id="51695"/>
    <lineage>
        <taxon>Eukaryota</taxon>
        <taxon>Viridiplantae</taxon>
        <taxon>Chlorophyta</taxon>
        <taxon>core chlorophytes</taxon>
        <taxon>Chlorophyceae</taxon>
        <taxon>CS clade</taxon>
        <taxon>Chlamydomonadales</taxon>
        <taxon>Chlamydomonadaceae</taxon>
        <taxon>Chlamydomonas</taxon>
    </lineage>
</organism>
<feature type="compositionally biased region" description="Basic residues" evidence="1">
    <location>
        <begin position="83"/>
        <end position="95"/>
    </location>
</feature>
<dbReference type="Proteomes" id="UP000650467">
    <property type="component" value="Unassembled WGS sequence"/>
</dbReference>
<dbReference type="EMBL" id="JAEHOC010000002">
    <property type="protein sequence ID" value="KAG2444248.1"/>
    <property type="molecule type" value="Genomic_DNA"/>
</dbReference>
<feature type="region of interest" description="Disordered" evidence="1">
    <location>
        <begin position="249"/>
        <end position="308"/>
    </location>
</feature>
<proteinExistence type="predicted"/>
<sequence>MLFSQDQGLVLYERVISTRAENQLLQKLTKPKYYHHPTTVPAKKGDGSPRRGAAHSSLAAAQHAAHPHPPARHVSPHAPHGPAHQHHSTATHHAVHGGSSFSAPTSRPGSAAAGGAAGAGPPGSAGTAGTASSSSWAAQAPGTHRPTSGRSQALASTPPEGSARAQEAGRRAVAAAAAAAAAPGGGQRHRRSRSMSPGQAAAAAGSGGGHGGPHRKPLYPEDGPLKDYFSKERASVTATTVFTWGNRYKIGSAGTGSGVSGAGGGSGGGGGGKKSGRGGGGNGGGGGSDPSAAFTSYAPTQHKPPLRL</sequence>
<accession>A0A836B135</accession>
<feature type="compositionally biased region" description="Low complexity" evidence="1">
    <location>
        <begin position="124"/>
        <end position="142"/>
    </location>
</feature>
<comment type="caution">
    <text evidence="2">The sequence shown here is derived from an EMBL/GenBank/DDBJ whole genome shotgun (WGS) entry which is preliminary data.</text>
</comment>
<feature type="compositionally biased region" description="Polar residues" evidence="1">
    <location>
        <begin position="145"/>
        <end position="155"/>
    </location>
</feature>
<evidence type="ECO:0000313" key="2">
    <source>
        <dbReference type="EMBL" id="KAG2444248.1"/>
    </source>
</evidence>
<feature type="compositionally biased region" description="Low complexity" evidence="1">
    <location>
        <begin position="163"/>
        <end position="182"/>
    </location>
</feature>
<feature type="compositionally biased region" description="Basic residues" evidence="1">
    <location>
        <begin position="65"/>
        <end position="75"/>
    </location>
</feature>
<feature type="region of interest" description="Disordered" evidence="1">
    <location>
        <begin position="28"/>
        <end position="226"/>
    </location>
</feature>
<name>A0A836B135_CHLIN</name>
<dbReference type="OrthoDB" id="534913at2759"/>
<keyword evidence="3" id="KW-1185">Reference proteome</keyword>
<gene>
    <name evidence="2" type="ORF">HXX76_001005</name>
</gene>
<evidence type="ECO:0000256" key="1">
    <source>
        <dbReference type="SAM" id="MobiDB-lite"/>
    </source>
</evidence>